<evidence type="ECO:0000313" key="3">
    <source>
        <dbReference type="Proteomes" id="UP000252586"/>
    </source>
</evidence>
<evidence type="ECO:0000313" key="2">
    <source>
        <dbReference type="EMBL" id="RBO79933.1"/>
    </source>
</evidence>
<keyword evidence="3" id="KW-1185">Reference proteome</keyword>
<evidence type="ECO:0000256" key="1">
    <source>
        <dbReference type="SAM" id="MobiDB-lite"/>
    </source>
</evidence>
<proteinExistence type="predicted"/>
<dbReference type="EMBL" id="QNRE01000029">
    <property type="protein sequence ID" value="RBO79933.1"/>
    <property type="molecule type" value="Genomic_DNA"/>
</dbReference>
<sequence length="122" mass="13971">MMAEISRDIRDGVVPPTVRTFRELHSYVDANMYADCLVTALSEAYVWDVFINDATDPVDIWLRADRPEDIATQHTASSWHESTPIHVGERDDTVPPAVQRWRAERSRAFASRPTVYDTTHDL</sequence>
<reference evidence="2 3" key="1">
    <citation type="submission" date="2018-06" db="EMBL/GenBank/DDBJ databases">
        <title>Genomic Encyclopedia of Type Strains, Phase IV (KMG-IV): sequencing the most valuable type-strain genomes for metagenomic binning, comparative biology and taxonomic classification.</title>
        <authorList>
            <person name="Goeker M."/>
        </authorList>
    </citation>
    <scope>NUCLEOTIDE SEQUENCE [LARGE SCALE GENOMIC DNA]</scope>
    <source>
        <strain evidence="2 3">DSM 44599</strain>
    </source>
</reference>
<feature type="region of interest" description="Disordered" evidence="1">
    <location>
        <begin position="73"/>
        <end position="93"/>
    </location>
</feature>
<organism evidence="2 3">
    <name type="scientific">Nocardia puris</name>
    <dbReference type="NCBI Taxonomy" id="208602"/>
    <lineage>
        <taxon>Bacteria</taxon>
        <taxon>Bacillati</taxon>
        <taxon>Actinomycetota</taxon>
        <taxon>Actinomycetes</taxon>
        <taxon>Mycobacteriales</taxon>
        <taxon>Nocardiaceae</taxon>
        <taxon>Nocardia</taxon>
    </lineage>
</organism>
<dbReference type="AlphaFoldDB" id="A0A366CUE3"/>
<gene>
    <name evidence="2" type="ORF">DFR74_1299</name>
</gene>
<dbReference type="Proteomes" id="UP000252586">
    <property type="component" value="Unassembled WGS sequence"/>
</dbReference>
<accession>A0A366CUE3</accession>
<comment type="caution">
    <text evidence="2">The sequence shown here is derived from an EMBL/GenBank/DDBJ whole genome shotgun (WGS) entry which is preliminary data.</text>
</comment>
<protein>
    <submittedName>
        <fullName evidence="2">Uncharacterized protein</fullName>
    </submittedName>
</protein>
<name>A0A366CUE3_9NOCA</name>